<keyword evidence="2 3" id="KW-0802">TPR repeat</keyword>
<organism evidence="6 7">
    <name type="scientific">Granulicella sibirica</name>
    <dbReference type="NCBI Taxonomy" id="2479048"/>
    <lineage>
        <taxon>Bacteria</taxon>
        <taxon>Pseudomonadati</taxon>
        <taxon>Acidobacteriota</taxon>
        <taxon>Terriglobia</taxon>
        <taxon>Terriglobales</taxon>
        <taxon>Acidobacteriaceae</taxon>
        <taxon>Granulicella</taxon>
    </lineage>
</organism>
<evidence type="ECO:0000256" key="2">
    <source>
        <dbReference type="ARBA" id="ARBA00022803"/>
    </source>
</evidence>
<accession>A0A4Q0SVF2</accession>
<dbReference type="InterPro" id="IPR011990">
    <property type="entry name" value="TPR-like_helical_dom_sf"/>
</dbReference>
<dbReference type="Pfam" id="PF13435">
    <property type="entry name" value="Cytochrome_C554"/>
    <property type="match status" value="1"/>
</dbReference>
<dbReference type="RefSeq" id="WP_241655087.1">
    <property type="nucleotide sequence ID" value="NZ_RDSM01000004.1"/>
</dbReference>
<dbReference type="Gene3D" id="1.10.1130.10">
    <property type="entry name" value="Flavocytochrome C3, Chain A"/>
    <property type="match status" value="1"/>
</dbReference>
<dbReference type="SMART" id="SM00028">
    <property type="entry name" value="TPR"/>
    <property type="match status" value="5"/>
</dbReference>
<sequence length="762" mass="84603">MSSPLSKLRIAIPAALLLACAGIAVSKLSAPHAVAHAEENQAAARKIYSDKVAEKYFAHFDDKSPFLPSNANTDTGQFLDPSTVPNAAYCQHCHQAAHTQWRQSAHANSFRAPWYRKNVTLLMDTKGVEYARHCEGCHNPIALLSGSMTKGVSQNRKTDEDGITCMVCHSMRQAPTTKSQRGIGSYVLAQPAVLVDEAGLPIIGKVPDIEILSHLDRHSKAVMQDFYKTPEFCSSCHKAALPTTLNDYKWQRAIFLSDEWQLSSFAKRSPLPFYTKDTVSTCQTCHMSREKLAAAGPESRDAGAKNGTLVSHRWLGANTLIPTYYNYPDQLAKTQAFLKAGVFNVDLFSLEKDGQKGLIAPLGSVPFSIAPGDLLTTSIVIQNKGAAHSHVPEQRDMYESWVEFQVSDASGRVIEHSGFLKPDGQLDERAHSFTNRLINANSTLNEHHEVWANRVVAYNNTIQSGRSQIVRYQFKVPADVKGPLTVTAQVNYRRFDQTFLDWAMNKKHYPEPVVVMSSRTRTFEIGSNAAAAAPDPNDNKEWMRWNNYGIGLLDAQQYADSAAAFERVARMRPDYADAFTNIALANFQWERYDAAREAIGKALKLAPQNARALYYLALVERNQGDLDAAILDLQAVVKQYPLSRDAHRELGFSFYQQHKYPEARLEYEAVQGIDPDDLAAHYNLAILYRRLGMKEQAATEAAAFKDQKDDPTAATYALTFLRNHNEIAEESVPWHVHTSGDTVATPGAMPQTFSQSATGAAQ</sequence>
<evidence type="ECO:0000313" key="6">
    <source>
        <dbReference type="EMBL" id="RXH54352.1"/>
    </source>
</evidence>
<dbReference type="Proteomes" id="UP000289437">
    <property type="component" value="Unassembled WGS sequence"/>
</dbReference>
<feature type="repeat" description="TPR" evidence="3">
    <location>
        <begin position="644"/>
        <end position="677"/>
    </location>
</feature>
<evidence type="ECO:0000256" key="3">
    <source>
        <dbReference type="PROSITE-ProRule" id="PRU00339"/>
    </source>
</evidence>
<dbReference type="Pfam" id="PF13432">
    <property type="entry name" value="TPR_16"/>
    <property type="match status" value="2"/>
</dbReference>
<evidence type="ECO:0000256" key="1">
    <source>
        <dbReference type="ARBA" id="ARBA00022737"/>
    </source>
</evidence>
<dbReference type="AlphaFoldDB" id="A0A4Q0SVF2"/>
<dbReference type="PROSITE" id="PS51257">
    <property type="entry name" value="PROKAR_LIPOPROTEIN"/>
    <property type="match status" value="1"/>
</dbReference>
<reference evidence="7" key="2">
    <citation type="submission" date="2019-02" db="EMBL/GenBank/DDBJ databases">
        <title>Granulicella sibirica sp. nov., a psychrotolerant acidobacterium isolated from an organic soil layer in forested tundra, West Siberia.</title>
        <authorList>
            <person name="Oshkin I.Y."/>
            <person name="Kulichevskaya I.S."/>
            <person name="Rijpstra W.I.C."/>
            <person name="Sinninghe Damste J.S."/>
            <person name="Rakitin A.L."/>
            <person name="Ravin N.V."/>
            <person name="Dedysh S.N."/>
        </authorList>
    </citation>
    <scope>NUCLEOTIDE SEQUENCE [LARGE SCALE GENOMIC DNA]</scope>
    <source>
        <strain evidence="7">AF10</strain>
    </source>
</reference>
<keyword evidence="4" id="KW-0732">Signal</keyword>
<dbReference type="Gene3D" id="1.25.40.10">
    <property type="entry name" value="Tetratricopeptide repeat domain"/>
    <property type="match status" value="2"/>
</dbReference>
<dbReference type="InterPro" id="IPR036280">
    <property type="entry name" value="Multihaem_cyt_sf"/>
</dbReference>
<comment type="caution">
    <text evidence="6">The sequence shown here is derived from an EMBL/GenBank/DDBJ whole genome shotgun (WGS) entry which is preliminary data.</text>
</comment>
<dbReference type="InterPro" id="IPR019734">
    <property type="entry name" value="TPR_rpt"/>
</dbReference>
<evidence type="ECO:0000313" key="7">
    <source>
        <dbReference type="Proteomes" id="UP000289437"/>
    </source>
</evidence>
<name>A0A4Q0SVF2_9BACT</name>
<dbReference type="SUPFAM" id="SSF48452">
    <property type="entry name" value="TPR-like"/>
    <property type="match status" value="1"/>
</dbReference>
<dbReference type="PROSITE" id="PS50005">
    <property type="entry name" value="TPR"/>
    <property type="match status" value="2"/>
</dbReference>
<reference evidence="6 7" key="1">
    <citation type="submission" date="2018-11" db="EMBL/GenBank/DDBJ databases">
        <authorList>
            <person name="Mardanov A.V."/>
            <person name="Ravin N.V."/>
            <person name="Dedysh S.N."/>
        </authorList>
    </citation>
    <scope>NUCLEOTIDE SEQUENCE [LARGE SCALE GENOMIC DNA]</scope>
    <source>
        <strain evidence="6 7">AF10</strain>
    </source>
</reference>
<dbReference type="InterPro" id="IPR050498">
    <property type="entry name" value="Ycf3"/>
</dbReference>
<dbReference type="PANTHER" id="PTHR44858">
    <property type="entry name" value="TETRATRICOPEPTIDE REPEAT PROTEIN 6"/>
    <property type="match status" value="1"/>
</dbReference>
<evidence type="ECO:0000259" key="5">
    <source>
        <dbReference type="Pfam" id="PF13435"/>
    </source>
</evidence>
<dbReference type="EMBL" id="RDSM01000004">
    <property type="protein sequence ID" value="RXH54352.1"/>
    <property type="molecule type" value="Genomic_DNA"/>
</dbReference>
<gene>
    <name evidence="6" type="ORF">GRAN_4648</name>
</gene>
<dbReference type="SUPFAM" id="SSF48695">
    <property type="entry name" value="Multiheme cytochromes"/>
    <property type="match status" value="1"/>
</dbReference>
<keyword evidence="1" id="KW-0677">Repeat</keyword>
<dbReference type="PANTHER" id="PTHR44858:SF1">
    <property type="entry name" value="UDP-N-ACETYLGLUCOSAMINE--PEPTIDE N-ACETYLGLUCOSAMINYLTRANSFERASE SPINDLY-RELATED"/>
    <property type="match status" value="1"/>
</dbReference>
<feature type="domain" description="Cytochrome c-552/4" evidence="5">
    <location>
        <begin position="90"/>
        <end position="170"/>
    </location>
</feature>
<dbReference type="InterPro" id="IPR023155">
    <property type="entry name" value="Cyt_c-552/4"/>
</dbReference>
<keyword evidence="7" id="KW-1185">Reference proteome</keyword>
<evidence type="ECO:0000256" key="4">
    <source>
        <dbReference type="SAM" id="SignalP"/>
    </source>
</evidence>
<feature type="signal peptide" evidence="4">
    <location>
        <begin position="1"/>
        <end position="26"/>
    </location>
</feature>
<feature type="chain" id="PRO_5020922660" evidence="4">
    <location>
        <begin position="27"/>
        <end position="762"/>
    </location>
</feature>
<proteinExistence type="predicted"/>
<feature type="repeat" description="TPR" evidence="3">
    <location>
        <begin position="576"/>
        <end position="609"/>
    </location>
</feature>
<protein>
    <submittedName>
        <fullName evidence="6">TPR domain protein, putative component of TonB system</fullName>
    </submittedName>
</protein>